<dbReference type="InterPro" id="IPR050325">
    <property type="entry name" value="Prot/Nucl_acid_deglycase"/>
</dbReference>
<comment type="caution">
    <text evidence="2">The sequence shown here is derived from an EMBL/GenBank/DDBJ whole genome shotgun (WGS) entry which is preliminary data.</text>
</comment>
<feature type="domain" description="DJ-1/PfpI" evidence="1">
    <location>
        <begin position="1"/>
        <end position="160"/>
    </location>
</feature>
<accession>A0ABU0E3L2</accession>
<dbReference type="InterPro" id="IPR002818">
    <property type="entry name" value="DJ-1/PfpI"/>
</dbReference>
<keyword evidence="2" id="KW-0378">Hydrolase</keyword>
<reference evidence="2 3" key="1">
    <citation type="submission" date="2023-07" db="EMBL/GenBank/DDBJ databases">
        <title>Genomic Encyclopedia of Type Strains, Phase IV (KMG-IV): sequencing the most valuable type-strain genomes for metagenomic binning, comparative biology and taxonomic classification.</title>
        <authorList>
            <person name="Goeker M."/>
        </authorList>
    </citation>
    <scope>NUCLEOTIDE SEQUENCE [LARGE SCALE GENOMIC DNA]</scope>
    <source>
        <strain evidence="2 3">DSM 16784</strain>
    </source>
</reference>
<dbReference type="PANTHER" id="PTHR48094:SF12">
    <property type="entry name" value="PARKINSON DISEASE PROTEIN 7 HOMOLOG"/>
    <property type="match status" value="1"/>
</dbReference>
<dbReference type="GO" id="GO:0008233">
    <property type="term" value="F:peptidase activity"/>
    <property type="evidence" value="ECO:0007669"/>
    <property type="project" value="UniProtKB-KW"/>
</dbReference>
<dbReference type="Pfam" id="PF01965">
    <property type="entry name" value="DJ-1_PfpI"/>
    <property type="match status" value="1"/>
</dbReference>
<dbReference type="PANTHER" id="PTHR48094">
    <property type="entry name" value="PROTEIN/NUCLEIC ACID DEGLYCASE DJ-1-RELATED"/>
    <property type="match status" value="1"/>
</dbReference>
<name>A0ABU0E3L2_9FIRM</name>
<sequence length="182" mass="20682">MKILCIVSDGFEEVEAIGTVALLRRSGLTVDVYSLNGYDATGKYETKITELKNIQDLDFNNYDCLFLPGGPHYRTLEENEDVKEIIHHFFRKDKYVAAICAAPTILGRMGYLENKIYTCFTSMNESFGGTYLDTYTAIDGKLITGRSVAAVIDFALLIIKTLQGDEQEDKIKKEIYYEKNWL</sequence>
<dbReference type="GO" id="GO:0006508">
    <property type="term" value="P:proteolysis"/>
    <property type="evidence" value="ECO:0007669"/>
    <property type="project" value="UniProtKB-KW"/>
</dbReference>
<keyword evidence="2" id="KW-0645">Protease</keyword>
<evidence type="ECO:0000313" key="2">
    <source>
        <dbReference type="EMBL" id="MDQ0361421.1"/>
    </source>
</evidence>
<organism evidence="2 3">
    <name type="scientific">Breznakia pachnodae</name>
    <dbReference type="NCBI Taxonomy" id="265178"/>
    <lineage>
        <taxon>Bacteria</taxon>
        <taxon>Bacillati</taxon>
        <taxon>Bacillota</taxon>
        <taxon>Erysipelotrichia</taxon>
        <taxon>Erysipelotrichales</taxon>
        <taxon>Erysipelotrichaceae</taxon>
        <taxon>Breznakia</taxon>
    </lineage>
</organism>
<evidence type="ECO:0000259" key="1">
    <source>
        <dbReference type="Pfam" id="PF01965"/>
    </source>
</evidence>
<proteinExistence type="predicted"/>
<keyword evidence="3" id="KW-1185">Reference proteome</keyword>
<dbReference type="SUPFAM" id="SSF52317">
    <property type="entry name" value="Class I glutamine amidotransferase-like"/>
    <property type="match status" value="1"/>
</dbReference>
<evidence type="ECO:0000313" key="3">
    <source>
        <dbReference type="Proteomes" id="UP001230220"/>
    </source>
</evidence>
<dbReference type="Proteomes" id="UP001230220">
    <property type="component" value="Unassembled WGS sequence"/>
</dbReference>
<dbReference type="InterPro" id="IPR029062">
    <property type="entry name" value="Class_I_gatase-like"/>
</dbReference>
<dbReference type="EMBL" id="JAUSUR010000003">
    <property type="protein sequence ID" value="MDQ0361421.1"/>
    <property type="molecule type" value="Genomic_DNA"/>
</dbReference>
<dbReference type="CDD" id="cd03135">
    <property type="entry name" value="GATase1_DJ-1"/>
    <property type="match status" value="1"/>
</dbReference>
<protein>
    <submittedName>
        <fullName evidence="2">Intracellular protease/amidase</fullName>
    </submittedName>
</protein>
<dbReference type="Gene3D" id="3.40.50.880">
    <property type="match status" value="1"/>
</dbReference>
<dbReference type="RefSeq" id="WP_307408126.1">
    <property type="nucleotide sequence ID" value="NZ_JAUSUR010000003.1"/>
</dbReference>
<gene>
    <name evidence="2" type="ORF">J2S15_002168</name>
</gene>